<reference evidence="2 3" key="1">
    <citation type="submission" date="2024-01" db="EMBL/GenBank/DDBJ databases">
        <title>The complete chloroplast genome sequence of Lithospermum erythrorhizon: insights into the phylogenetic relationship among Boraginaceae species and the maternal lineages of purple gromwells.</title>
        <authorList>
            <person name="Okada T."/>
            <person name="Watanabe K."/>
        </authorList>
    </citation>
    <scope>NUCLEOTIDE SEQUENCE [LARGE SCALE GENOMIC DNA]</scope>
</reference>
<dbReference type="Proteomes" id="UP001454036">
    <property type="component" value="Unassembled WGS sequence"/>
</dbReference>
<dbReference type="GO" id="GO:0003676">
    <property type="term" value="F:nucleic acid binding"/>
    <property type="evidence" value="ECO:0007669"/>
    <property type="project" value="InterPro"/>
</dbReference>
<evidence type="ECO:0000313" key="2">
    <source>
        <dbReference type="EMBL" id="GAA0141145.1"/>
    </source>
</evidence>
<dbReference type="InterPro" id="IPR036397">
    <property type="entry name" value="RNaseH_sf"/>
</dbReference>
<organism evidence="2 3">
    <name type="scientific">Lithospermum erythrorhizon</name>
    <name type="common">Purple gromwell</name>
    <name type="synonym">Lithospermum officinale var. erythrorhizon</name>
    <dbReference type="NCBI Taxonomy" id="34254"/>
    <lineage>
        <taxon>Eukaryota</taxon>
        <taxon>Viridiplantae</taxon>
        <taxon>Streptophyta</taxon>
        <taxon>Embryophyta</taxon>
        <taxon>Tracheophyta</taxon>
        <taxon>Spermatophyta</taxon>
        <taxon>Magnoliopsida</taxon>
        <taxon>eudicotyledons</taxon>
        <taxon>Gunneridae</taxon>
        <taxon>Pentapetalae</taxon>
        <taxon>asterids</taxon>
        <taxon>lamiids</taxon>
        <taxon>Boraginales</taxon>
        <taxon>Boraginaceae</taxon>
        <taxon>Boraginoideae</taxon>
        <taxon>Lithospermeae</taxon>
        <taxon>Lithospermum</taxon>
    </lineage>
</organism>
<sequence>MWGEAVLSACHILNRVPHKKLEKTPYEIWKGYPPNLSFMKVWGCLAKVGLPDPKRTNIRSKTYDCVSIGYAQNSDAYRFMSVSDRTISEARDAEFFEHIFPLNKGVTNPHIVPNVLDESCDTNRHASCSNFQVDEPRKRKRARVEKTFGDEFITNFLSKINSLDLLSDELILAYIIEKDPKIYNEALKSIDANF</sequence>
<keyword evidence="3" id="KW-1185">Reference proteome</keyword>
<evidence type="ECO:0000259" key="1">
    <source>
        <dbReference type="Pfam" id="PF25597"/>
    </source>
</evidence>
<evidence type="ECO:0000313" key="3">
    <source>
        <dbReference type="Proteomes" id="UP001454036"/>
    </source>
</evidence>
<dbReference type="Pfam" id="PF25597">
    <property type="entry name" value="SH3_retrovirus"/>
    <property type="match status" value="1"/>
</dbReference>
<dbReference type="PANTHER" id="PTHR42648:SF20">
    <property type="entry name" value="RNA-DIRECTED DNA POLYMERASE"/>
    <property type="match status" value="1"/>
</dbReference>
<comment type="caution">
    <text evidence="2">The sequence shown here is derived from an EMBL/GenBank/DDBJ whole genome shotgun (WGS) entry which is preliminary data.</text>
</comment>
<dbReference type="InterPro" id="IPR057670">
    <property type="entry name" value="SH3_retrovirus"/>
</dbReference>
<dbReference type="PANTHER" id="PTHR42648">
    <property type="entry name" value="TRANSPOSASE, PUTATIVE-RELATED"/>
    <property type="match status" value="1"/>
</dbReference>
<dbReference type="EMBL" id="BAABME010000252">
    <property type="protein sequence ID" value="GAA0141145.1"/>
    <property type="molecule type" value="Genomic_DNA"/>
</dbReference>
<dbReference type="InterPro" id="IPR012337">
    <property type="entry name" value="RNaseH-like_sf"/>
</dbReference>
<dbReference type="SUPFAM" id="SSF53098">
    <property type="entry name" value="Ribonuclease H-like"/>
    <property type="match status" value="1"/>
</dbReference>
<protein>
    <recommendedName>
        <fullName evidence="1">Retroviral polymerase SH3-like domain-containing protein</fullName>
    </recommendedName>
</protein>
<dbReference type="Gene3D" id="3.30.420.10">
    <property type="entry name" value="Ribonuclease H-like superfamily/Ribonuclease H"/>
    <property type="match status" value="1"/>
</dbReference>
<name>A0AAV3NP81_LITER</name>
<gene>
    <name evidence="2" type="ORF">LIER_02357</name>
</gene>
<feature type="domain" description="Retroviral polymerase SH3-like" evidence="1">
    <location>
        <begin position="44"/>
        <end position="105"/>
    </location>
</feature>
<accession>A0AAV3NP81</accession>
<proteinExistence type="predicted"/>
<dbReference type="InterPro" id="IPR039537">
    <property type="entry name" value="Retrotran_Ty1/copia-like"/>
</dbReference>
<dbReference type="AlphaFoldDB" id="A0AAV3NP81"/>